<comment type="caution">
    <text evidence="2">The sequence shown here is derived from an EMBL/GenBank/DDBJ whole genome shotgun (WGS) entry which is preliminary data.</text>
</comment>
<reference evidence="2" key="1">
    <citation type="submission" date="2017-08" db="EMBL/GenBank/DDBJ databases">
        <authorList>
            <person name="Polle J.E."/>
            <person name="Barry K."/>
            <person name="Cushman J."/>
            <person name="Schmutz J."/>
            <person name="Tran D."/>
            <person name="Hathwaick L.T."/>
            <person name="Yim W.C."/>
            <person name="Jenkins J."/>
            <person name="Mckie-Krisberg Z.M."/>
            <person name="Prochnik S."/>
            <person name="Lindquist E."/>
            <person name="Dockter R.B."/>
            <person name="Adam C."/>
            <person name="Molina H."/>
            <person name="Bunkerborg J."/>
            <person name="Jin E."/>
            <person name="Buchheim M."/>
            <person name="Magnuson J."/>
        </authorList>
    </citation>
    <scope>NUCLEOTIDE SEQUENCE</scope>
    <source>
        <strain evidence="2">CCAP 19/18</strain>
    </source>
</reference>
<sequence>MGLSSPPNQGHALAAGSSSKAYQQQQRQDGGQQQQQQQQQQQPEQLFEAPGSVSSPPLDDSLEVGKDMQEFLEAFLASEATEEDRSTPALAGSRDAGPEAQCSNNSQAPQAAAAATPVVAGNTQRTDVCIPRPSLDGPRHAAGTDAGHNTADSFVPVCDGARWGGGGPAAGVAAKADVCSQEGCKERSADNMGAADQTLFLSWQMLDQRAKGDELATRERDLKDALTLLPDFEHLAKSMVTQHGDLIPSNAHSFHLDLAAMMY</sequence>
<evidence type="ECO:0000313" key="3">
    <source>
        <dbReference type="Proteomes" id="UP000815325"/>
    </source>
</evidence>
<accession>A0ABQ7G9W2</accession>
<protein>
    <submittedName>
        <fullName evidence="2">Uncharacterized protein</fullName>
    </submittedName>
</protein>
<name>A0ABQ7G9W2_DUNSA</name>
<feature type="compositionally biased region" description="Low complexity" evidence="1">
    <location>
        <begin position="23"/>
        <end position="42"/>
    </location>
</feature>
<feature type="region of interest" description="Disordered" evidence="1">
    <location>
        <begin position="1"/>
        <end position="119"/>
    </location>
</feature>
<organism evidence="2 3">
    <name type="scientific">Dunaliella salina</name>
    <name type="common">Green alga</name>
    <name type="synonym">Protococcus salinus</name>
    <dbReference type="NCBI Taxonomy" id="3046"/>
    <lineage>
        <taxon>Eukaryota</taxon>
        <taxon>Viridiplantae</taxon>
        <taxon>Chlorophyta</taxon>
        <taxon>core chlorophytes</taxon>
        <taxon>Chlorophyceae</taxon>
        <taxon>CS clade</taxon>
        <taxon>Chlamydomonadales</taxon>
        <taxon>Dunaliellaceae</taxon>
        <taxon>Dunaliella</taxon>
    </lineage>
</organism>
<feature type="compositionally biased region" description="Low complexity" evidence="1">
    <location>
        <begin position="107"/>
        <end position="119"/>
    </location>
</feature>
<gene>
    <name evidence="2" type="ORF">DUNSADRAFT_13181</name>
</gene>
<evidence type="ECO:0000313" key="2">
    <source>
        <dbReference type="EMBL" id="KAF5831391.1"/>
    </source>
</evidence>
<dbReference type="Proteomes" id="UP000815325">
    <property type="component" value="Unassembled WGS sequence"/>
</dbReference>
<keyword evidence="3" id="KW-1185">Reference proteome</keyword>
<proteinExistence type="predicted"/>
<evidence type="ECO:0000256" key="1">
    <source>
        <dbReference type="SAM" id="MobiDB-lite"/>
    </source>
</evidence>
<dbReference type="EMBL" id="MU069952">
    <property type="protein sequence ID" value="KAF5831391.1"/>
    <property type="molecule type" value="Genomic_DNA"/>
</dbReference>